<name>A0ACC1BU76_9ROSI</name>
<dbReference type="EMBL" id="CM047899">
    <property type="protein sequence ID" value="KAJ0102620.1"/>
    <property type="molecule type" value="Genomic_DNA"/>
</dbReference>
<sequence length="114" mass="13046">MVTRKRPTDLMFEGGLNLHNFAKMALPDRVMDIVDPVLLNEVEEVIATNRILVQERNIKRKECLISMVRVGVACSMEIPQDRMNITNVVHELQEVKNILLRPRTVLIRQGGQSV</sequence>
<comment type="caution">
    <text evidence="1">The sequence shown here is derived from an EMBL/GenBank/DDBJ whole genome shotgun (WGS) entry which is preliminary data.</text>
</comment>
<protein>
    <submittedName>
        <fullName evidence="1">Uncharacterized protein</fullName>
    </submittedName>
</protein>
<proteinExistence type="predicted"/>
<reference evidence="2" key="1">
    <citation type="journal article" date="2023" name="G3 (Bethesda)">
        <title>Genome assembly and association tests identify interacting loci associated with vigor, precocity, and sex in interspecific pistachio rootstocks.</title>
        <authorList>
            <person name="Palmer W."/>
            <person name="Jacygrad E."/>
            <person name="Sagayaradj S."/>
            <person name="Cavanaugh K."/>
            <person name="Han R."/>
            <person name="Bertier L."/>
            <person name="Beede B."/>
            <person name="Kafkas S."/>
            <person name="Golino D."/>
            <person name="Preece J."/>
            <person name="Michelmore R."/>
        </authorList>
    </citation>
    <scope>NUCLEOTIDE SEQUENCE [LARGE SCALE GENOMIC DNA]</scope>
</reference>
<evidence type="ECO:0000313" key="2">
    <source>
        <dbReference type="Proteomes" id="UP001164250"/>
    </source>
</evidence>
<keyword evidence="2" id="KW-1185">Reference proteome</keyword>
<organism evidence="1 2">
    <name type="scientific">Pistacia atlantica</name>
    <dbReference type="NCBI Taxonomy" id="434234"/>
    <lineage>
        <taxon>Eukaryota</taxon>
        <taxon>Viridiplantae</taxon>
        <taxon>Streptophyta</taxon>
        <taxon>Embryophyta</taxon>
        <taxon>Tracheophyta</taxon>
        <taxon>Spermatophyta</taxon>
        <taxon>Magnoliopsida</taxon>
        <taxon>eudicotyledons</taxon>
        <taxon>Gunneridae</taxon>
        <taxon>Pentapetalae</taxon>
        <taxon>rosids</taxon>
        <taxon>malvids</taxon>
        <taxon>Sapindales</taxon>
        <taxon>Anacardiaceae</taxon>
        <taxon>Pistacia</taxon>
    </lineage>
</organism>
<evidence type="ECO:0000313" key="1">
    <source>
        <dbReference type="EMBL" id="KAJ0102620.1"/>
    </source>
</evidence>
<dbReference type="Proteomes" id="UP001164250">
    <property type="component" value="Chromosome 3"/>
</dbReference>
<accession>A0ACC1BU76</accession>
<gene>
    <name evidence="1" type="ORF">Patl1_06606</name>
</gene>